<evidence type="ECO:0000313" key="9">
    <source>
        <dbReference type="EMBL" id="AIX33472.1"/>
    </source>
</evidence>
<keyword evidence="2" id="KW-0479">Metal-binding</keyword>
<dbReference type="Proteomes" id="UP000185319">
    <property type="component" value="Segment"/>
</dbReference>
<protein>
    <submittedName>
        <fullName evidence="7">Ferrochelatase</fullName>
    </submittedName>
</protein>
<dbReference type="GO" id="GO:0016705">
    <property type="term" value="F:oxidoreductase activity, acting on paired donors, with incorporation or reduction of molecular oxygen"/>
    <property type="evidence" value="ECO:0007669"/>
    <property type="project" value="InterPro"/>
</dbReference>
<dbReference type="InterPro" id="IPR005123">
    <property type="entry name" value="Oxoglu/Fe-dep_dioxygenase_dom"/>
</dbReference>
<proteinExistence type="predicted"/>
<dbReference type="Pfam" id="PF13640">
    <property type="entry name" value="2OG-FeII_Oxy_3"/>
    <property type="match status" value="1"/>
</dbReference>
<comment type="cofactor">
    <cofactor evidence="1">
        <name>L-ascorbate</name>
        <dbReference type="ChEBI" id="CHEBI:38290"/>
    </cofactor>
</comment>
<dbReference type="GO" id="GO:0005506">
    <property type="term" value="F:iron ion binding"/>
    <property type="evidence" value="ECO:0007669"/>
    <property type="project" value="InterPro"/>
</dbReference>
<evidence type="ECO:0000313" key="8">
    <source>
        <dbReference type="EMBL" id="AIX23399.1"/>
    </source>
</evidence>
<evidence type="ECO:0000313" key="7">
    <source>
        <dbReference type="EMBL" id="AIX16727.1"/>
    </source>
</evidence>
<dbReference type="Proteomes" id="UP000185289">
    <property type="component" value="Segment"/>
</dbReference>
<sequence>MSYFTDRFGDTYKVIRNYISSEEANTLGENYKEFVSTDGVPTEATMITSNAYDFYNRPEQVALLSEKVSHINELLGKKVLPAYSFVRQYGVGSFLGKHTDRKSCEVSLSIHLCGDKEWPFCIEDKEGNPVELILHPGDAVLYDAPNATHWREEYDGEFYIQTFHHYVTLGGEYENLFFDNNDKDFSLTNYIKQYKESVPPDICDMIVKYAEQFPNRWENATTIQSIKDNTTDTRICESWNVLPTDSIDDVVYKYITEASSKFCNTFPHFNLTQDTGYQILRYKPGGKYDYHTDQHATYNREVTIILNLNDDYEGGNLCHIKDNHMIKMGKGDIIIFPANFMYPHRITPITSGVRYSIVTWAV</sequence>
<evidence type="ECO:0000256" key="4">
    <source>
        <dbReference type="ARBA" id="ARBA00023002"/>
    </source>
</evidence>
<dbReference type="EMBL" id="KJ019037">
    <property type="protein sequence ID" value="AIX16727.1"/>
    <property type="molecule type" value="Genomic_DNA"/>
</dbReference>
<feature type="domain" description="Fe2OG dioxygenase" evidence="6">
    <location>
        <begin position="268"/>
        <end position="362"/>
    </location>
</feature>
<dbReference type="GO" id="GO:0031418">
    <property type="term" value="F:L-ascorbic acid binding"/>
    <property type="evidence" value="ECO:0007669"/>
    <property type="project" value="InterPro"/>
</dbReference>
<evidence type="ECO:0000313" key="10">
    <source>
        <dbReference type="Proteomes" id="UP000185289"/>
    </source>
</evidence>
<evidence type="ECO:0000313" key="11">
    <source>
        <dbReference type="Proteomes" id="UP000185318"/>
    </source>
</evidence>
<evidence type="ECO:0000256" key="3">
    <source>
        <dbReference type="ARBA" id="ARBA00022964"/>
    </source>
</evidence>
<reference evidence="10 11" key="1">
    <citation type="submission" date="2013-12" db="EMBL/GenBank/DDBJ databases">
        <title>Ecological redundancy of diverse viral populations within a natural community.</title>
        <authorList>
            <person name="Gregory A.C."/>
            <person name="LaButti K."/>
            <person name="Copeland A."/>
            <person name="Woyke T."/>
            <person name="Sullivan M.B."/>
        </authorList>
    </citation>
    <scope>NUCLEOTIDE SEQUENCE [LARGE SCALE GENOMIC DNA]</scope>
    <source>
        <strain evidence="7">Syn7803C58</strain>
        <strain evidence="8">Syn7803C9</strain>
        <strain evidence="9">Syn7803US52</strain>
    </source>
</reference>
<evidence type="ECO:0000256" key="2">
    <source>
        <dbReference type="ARBA" id="ARBA00022723"/>
    </source>
</evidence>
<name>A0A0E3ERL3_9CAUD</name>
<keyword evidence="3" id="KW-0223">Dioxygenase</keyword>
<dbReference type="InterPro" id="IPR044862">
    <property type="entry name" value="Pro_4_hyd_alph_FE2OG_OXY"/>
</dbReference>
<keyword evidence="4" id="KW-0560">Oxidoreductase</keyword>
<evidence type="ECO:0000256" key="5">
    <source>
        <dbReference type="ARBA" id="ARBA00023004"/>
    </source>
</evidence>
<dbReference type="EMBL" id="KJ019107">
    <property type="protein sequence ID" value="AIX33472.1"/>
    <property type="molecule type" value="Genomic_DNA"/>
</dbReference>
<dbReference type="EMBL" id="KJ019066">
    <property type="protein sequence ID" value="AIX23399.1"/>
    <property type="molecule type" value="Genomic_DNA"/>
</dbReference>
<accession>A0A0E3ERL3</accession>
<dbReference type="InterPro" id="IPR006620">
    <property type="entry name" value="Pro_4_hyd_alph"/>
</dbReference>
<dbReference type="InterPro" id="IPR045054">
    <property type="entry name" value="P4HA-like"/>
</dbReference>
<organism evidence="7 11">
    <name type="scientific">Synechococcus phage ACG-2014f</name>
    <dbReference type="NCBI Taxonomy" id="1493511"/>
    <lineage>
        <taxon>Viruses</taxon>
        <taxon>Duplodnaviria</taxon>
        <taxon>Heunggongvirae</taxon>
        <taxon>Uroviricota</taxon>
        <taxon>Caudoviricetes</taxon>
        <taxon>Pantevenvirales</taxon>
        <taxon>Kyanoviridae</taxon>
        <taxon>Atlauavirus</taxon>
        <taxon>Atlauavirus tusconc8</taxon>
    </lineage>
</organism>
<dbReference type="SMART" id="SM00702">
    <property type="entry name" value="P4Hc"/>
    <property type="match status" value="1"/>
</dbReference>
<evidence type="ECO:0000256" key="1">
    <source>
        <dbReference type="ARBA" id="ARBA00001961"/>
    </source>
</evidence>
<dbReference type="Proteomes" id="UP000185318">
    <property type="component" value="Segment"/>
</dbReference>
<keyword evidence="5" id="KW-0408">Iron</keyword>
<dbReference type="PANTHER" id="PTHR10869:SF246">
    <property type="entry name" value="TRANSMEMBRANE PROLYL 4-HYDROXYLASE"/>
    <property type="match status" value="1"/>
</dbReference>
<evidence type="ECO:0000259" key="6">
    <source>
        <dbReference type="PROSITE" id="PS51471"/>
    </source>
</evidence>
<dbReference type="GO" id="GO:0051213">
    <property type="term" value="F:dioxygenase activity"/>
    <property type="evidence" value="ECO:0007669"/>
    <property type="project" value="UniProtKB-KW"/>
</dbReference>
<dbReference type="PANTHER" id="PTHR10869">
    <property type="entry name" value="PROLYL 4-HYDROXYLASE ALPHA SUBUNIT"/>
    <property type="match status" value="1"/>
</dbReference>
<gene>
    <name evidence="7" type="ORF">Syn7803C58_202</name>
    <name evidence="8" type="ORF">Syn7803C9_209</name>
    <name evidence="9" type="ORF">Syn7803US52_200</name>
</gene>
<dbReference type="PROSITE" id="PS51471">
    <property type="entry name" value="FE2OG_OXY"/>
    <property type="match status" value="1"/>
</dbReference>
<dbReference type="Gene3D" id="2.60.120.620">
    <property type="entry name" value="q2cbj1_9rhob like domain"/>
    <property type="match status" value="1"/>
</dbReference>